<name>A0A0K2VL47_LEPSM</name>
<dbReference type="EMBL" id="HACA01033556">
    <property type="protein sequence ID" value="CDW50917.1"/>
    <property type="molecule type" value="Transcribed_RNA"/>
</dbReference>
<evidence type="ECO:0000313" key="1">
    <source>
        <dbReference type="EMBL" id="CDW50917.1"/>
    </source>
</evidence>
<protein>
    <submittedName>
        <fullName evidence="1">Uncharacterized protein</fullName>
    </submittedName>
</protein>
<dbReference type="AlphaFoldDB" id="A0A0K2VL47"/>
<organism evidence="1">
    <name type="scientific">Lepeophtheirus salmonis</name>
    <name type="common">Salmon louse</name>
    <name type="synonym">Caligus salmonis</name>
    <dbReference type="NCBI Taxonomy" id="72036"/>
    <lineage>
        <taxon>Eukaryota</taxon>
        <taxon>Metazoa</taxon>
        <taxon>Ecdysozoa</taxon>
        <taxon>Arthropoda</taxon>
        <taxon>Crustacea</taxon>
        <taxon>Multicrustacea</taxon>
        <taxon>Hexanauplia</taxon>
        <taxon>Copepoda</taxon>
        <taxon>Siphonostomatoida</taxon>
        <taxon>Caligidae</taxon>
        <taxon>Lepeophtheirus</taxon>
    </lineage>
</organism>
<reference evidence="1" key="1">
    <citation type="submission" date="2014-05" db="EMBL/GenBank/DDBJ databases">
        <authorList>
            <person name="Chronopoulou M."/>
        </authorList>
    </citation>
    <scope>NUCLEOTIDE SEQUENCE</scope>
    <source>
        <tissue evidence="1">Whole organism</tissue>
    </source>
</reference>
<proteinExistence type="predicted"/>
<sequence length="17" mass="2145">MLKSLQMRVYISSRFER</sequence>
<accession>A0A0K2VL47</accession>